<dbReference type="Pfam" id="PF00385">
    <property type="entry name" value="Chromo"/>
    <property type="match status" value="1"/>
</dbReference>
<dbReference type="InterPro" id="IPR023780">
    <property type="entry name" value="Chromo_domain"/>
</dbReference>
<organism evidence="3">
    <name type="scientific">viral metagenome</name>
    <dbReference type="NCBI Taxonomy" id="1070528"/>
    <lineage>
        <taxon>unclassified sequences</taxon>
        <taxon>metagenomes</taxon>
        <taxon>organismal metagenomes</taxon>
    </lineage>
</organism>
<proteinExistence type="predicted"/>
<dbReference type="SUPFAM" id="SSF54160">
    <property type="entry name" value="Chromo domain-like"/>
    <property type="match status" value="1"/>
</dbReference>
<dbReference type="Gene3D" id="2.40.50.40">
    <property type="match status" value="1"/>
</dbReference>
<evidence type="ECO:0000256" key="1">
    <source>
        <dbReference type="SAM" id="Phobius"/>
    </source>
</evidence>
<dbReference type="AlphaFoldDB" id="A0A6C0LVD4"/>
<protein>
    <recommendedName>
        <fullName evidence="2">Chromo domain-containing protein</fullName>
    </recommendedName>
</protein>
<dbReference type="PROSITE" id="PS50013">
    <property type="entry name" value="CHROMO_2"/>
    <property type="match status" value="1"/>
</dbReference>
<dbReference type="EMBL" id="MN740574">
    <property type="protein sequence ID" value="QHU34587.1"/>
    <property type="molecule type" value="Genomic_DNA"/>
</dbReference>
<keyword evidence="1" id="KW-0472">Membrane</keyword>
<evidence type="ECO:0000259" key="2">
    <source>
        <dbReference type="PROSITE" id="PS50013"/>
    </source>
</evidence>
<keyword evidence="1" id="KW-0812">Transmembrane</keyword>
<name>A0A6C0LVD4_9ZZZZ</name>
<dbReference type="InterPro" id="IPR000953">
    <property type="entry name" value="Chromo/chromo_shadow_dom"/>
</dbReference>
<feature type="domain" description="Chromo" evidence="2">
    <location>
        <begin position="45"/>
        <end position="98"/>
    </location>
</feature>
<accession>A0A6C0LVD4</accession>
<dbReference type="PROSITE" id="PS00598">
    <property type="entry name" value="CHROMO_1"/>
    <property type="match status" value="1"/>
</dbReference>
<dbReference type="SMART" id="SM00298">
    <property type="entry name" value="CHROMO"/>
    <property type="match status" value="1"/>
</dbReference>
<dbReference type="InterPro" id="IPR051219">
    <property type="entry name" value="Heterochromatin_chromo-domain"/>
</dbReference>
<dbReference type="InterPro" id="IPR016197">
    <property type="entry name" value="Chromo-like_dom_sf"/>
</dbReference>
<evidence type="ECO:0000313" key="3">
    <source>
        <dbReference type="EMBL" id="QHU34587.1"/>
    </source>
</evidence>
<sequence length="167" mass="20202">MIKTQQSYINTHINAYMEEYFKKHGSNAYKFWSTRGKQDLFKYDFKIENILGDRVRKGETEYYIKWDGFSKSENTWEPTTMLIEDGHASEIYLYTQREIIKLIMKDAHRVDTYVLYFNSMSIILCLIFAQRLLVIVISFCIYYYFRLNNTTKLIREKFKVLEKIKSK</sequence>
<dbReference type="GO" id="GO:0005634">
    <property type="term" value="C:nucleus"/>
    <property type="evidence" value="ECO:0007669"/>
    <property type="project" value="UniProtKB-ARBA"/>
</dbReference>
<reference evidence="3" key="1">
    <citation type="journal article" date="2020" name="Nature">
        <title>Giant virus diversity and host interactions through global metagenomics.</title>
        <authorList>
            <person name="Schulz F."/>
            <person name="Roux S."/>
            <person name="Paez-Espino D."/>
            <person name="Jungbluth S."/>
            <person name="Walsh D.A."/>
            <person name="Denef V.J."/>
            <person name="McMahon K.D."/>
            <person name="Konstantinidis K.T."/>
            <person name="Eloe-Fadrosh E.A."/>
            <person name="Kyrpides N.C."/>
            <person name="Woyke T."/>
        </authorList>
    </citation>
    <scope>NUCLEOTIDE SEQUENCE</scope>
    <source>
        <strain evidence="3">GVMAG-S-1016713-169</strain>
    </source>
</reference>
<dbReference type="InterPro" id="IPR023779">
    <property type="entry name" value="Chromodomain_CS"/>
</dbReference>
<keyword evidence="1" id="KW-1133">Transmembrane helix</keyword>
<dbReference type="PANTHER" id="PTHR22812">
    <property type="entry name" value="CHROMOBOX PROTEIN"/>
    <property type="match status" value="1"/>
</dbReference>
<feature type="transmembrane region" description="Helical" evidence="1">
    <location>
        <begin position="120"/>
        <end position="145"/>
    </location>
</feature>